<dbReference type="PROSITE" id="PS00059">
    <property type="entry name" value="ADH_ZINC"/>
    <property type="match status" value="1"/>
</dbReference>
<name>A0A0F9DZ19_9ZZZZ</name>
<dbReference type="InterPro" id="IPR036291">
    <property type="entry name" value="NAD(P)-bd_dom_sf"/>
</dbReference>
<sequence length="372" mass="41253">RFKAGGFRDFLAVLFYLEGRMGLSRTMKAGILHKAGNIRCESIPVPEINSGEVLVAIKAVGICGSDILRFSRGVSPYNFSVLGHECAGEVIEVGRNVTSVKVKDRVAIMPVMSCGKCDFCRSGEYSLCDNFIRMGTRIDGCFAEYIKVSPENLLKLPDNVDYESASILEPSAIALHSIKRAGILPGDVVAVLGCGPIGLLIAQWVKILGARRVFAIDIAEEKLEIARKIGMTDCINAKNEDSVELVMRETKSRGVDLVFDSAGSKITFEQSMRMARKLGKVVIVGLVEEDVTLPQETVLAILRHELTIYGVYDTDTKPIPLNSWQTSLYFIEAHRLDVKSLITHRFKIEDIATVFKKIAREREKFNKVIFVF</sequence>
<evidence type="ECO:0000256" key="3">
    <source>
        <dbReference type="ARBA" id="ARBA00023002"/>
    </source>
</evidence>
<organism evidence="5">
    <name type="scientific">marine sediment metagenome</name>
    <dbReference type="NCBI Taxonomy" id="412755"/>
    <lineage>
        <taxon>unclassified sequences</taxon>
        <taxon>metagenomes</taxon>
        <taxon>ecological metagenomes</taxon>
    </lineage>
</organism>
<dbReference type="Pfam" id="PF08240">
    <property type="entry name" value="ADH_N"/>
    <property type="match status" value="1"/>
</dbReference>
<dbReference type="InterPro" id="IPR050129">
    <property type="entry name" value="Zn_alcohol_dh"/>
</dbReference>
<dbReference type="SUPFAM" id="SSF50129">
    <property type="entry name" value="GroES-like"/>
    <property type="match status" value="1"/>
</dbReference>
<reference evidence="5" key="1">
    <citation type="journal article" date="2015" name="Nature">
        <title>Complex archaea that bridge the gap between prokaryotes and eukaryotes.</title>
        <authorList>
            <person name="Spang A."/>
            <person name="Saw J.H."/>
            <person name="Jorgensen S.L."/>
            <person name="Zaremba-Niedzwiedzka K."/>
            <person name="Martijn J."/>
            <person name="Lind A.E."/>
            <person name="van Eijk R."/>
            <person name="Schleper C."/>
            <person name="Guy L."/>
            <person name="Ettema T.J."/>
        </authorList>
    </citation>
    <scope>NUCLEOTIDE SEQUENCE</scope>
</reference>
<dbReference type="GO" id="GO:0016491">
    <property type="term" value="F:oxidoreductase activity"/>
    <property type="evidence" value="ECO:0007669"/>
    <property type="project" value="UniProtKB-KW"/>
</dbReference>
<dbReference type="AlphaFoldDB" id="A0A0F9DZ19"/>
<keyword evidence="1" id="KW-0479">Metal-binding</keyword>
<evidence type="ECO:0000313" key="5">
    <source>
        <dbReference type="EMBL" id="KKL67088.1"/>
    </source>
</evidence>
<dbReference type="Gene3D" id="3.90.180.10">
    <property type="entry name" value="Medium-chain alcohol dehydrogenases, catalytic domain"/>
    <property type="match status" value="1"/>
</dbReference>
<evidence type="ECO:0000259" key="4">
    <source>
        <dbReference type="SMART" id="SM00829"/>
    </source>
</evidence>
<dbReference type="InterPro" id="IPR002328">
    <property type="entry name" value="ADH_Zn_CS"/>
</dbReference>
<dbReference type="InterPro" id="IPR013154">
    <property type="entry name" value="ADH-like_N"/>
</dbReference>
<dbReference type="InterPro" id="IPR013149">
    <property type="entry name" value="ADH-like_C"/>
</dbReference>
<dbReference type="InterPro" id="IPR011032">
    <property type="entry name" value="GroES-like_sf"/>
</dbReference>
<protein>
    <recommendedName>
        <fullName evidence="4">Enoyl reductase (ER) domain-containing protein</fullName>
    </recommendedName>
</protein>
<evidence type="ECO:0000256" key="1">
    <source>
        <dbReference type="ARBA" id="ARBA00022723"/>
    </source>
</evidence>
<dbReference type="GO" id="GO:0008270">
    <property type="term" value="F:zinc ion binding"/>
    <property type="evidence" value="ECO:0007669"/>
    <property type="project" value="InterPro"/>
</dbReference>
<dbReference type="EMBL" id="LAZR01026989">
    <property type="protein sequence ID" value="KKL67088.1"/>
    <property type="molecule type" value="Genomic_DNA"/>
</dbReference>
<feature type="domain" description="Enoyl reductase (ER)" evidence="4">
    <location>
        <begin position="36"/>
        <end position="370"/>
    </location>
</feature>
<comment type="caution">
    <text evidence="5">The sequence shown here is derived from an EMBL/GenBank/DDBJ whole genome shotgun (WGS) entry which is preliminary data.</text>
</comment>
<accession>A0A0F9DZ19</accession>
<dbReference type="Pfam" id="PF00107">
    <property type="entry name" value="ADH_zinc_N"/>
    <property type="match status" value="1"/>
</dbReference>
<evidence type="ECO:0000256" key="2">
    <source>
        <dbReference type="ARBA" id="ARBA00022833"/>
    </source>
</evidence>
<dbReference type="PANTHER" id="PTHR43401">
    <property type="entry name" value="L-THREONINE 3-DEHYDROGENASE"/>
    <property type="match status" value="1"/>
</dbReference>
<dbReference type="SMART" id="SM00829">
    <property type="entry name" value="PKS_ER"/>
    <property type="match status" value="1"/>
</dbReference>
<dbReference type="InterPro" id="IPR020843">
    <property type="entry name" value="ER"/>
</dbReference>
<keyword evidence="3" id="KW-0560">Oxidoreductase</keyword>
<feature type="non-terminal residue" evidence="5">
    <location>
        <position position="1"/>
    </location>
</feature>
<proteinExistence type="predicted"/>
<keyword evidence="2" id="KW-0862">Zinc</keyword>
<gene>
    <name evidence="5" type="ORF">LCGC14_2138470</name>
</gene>
<dbReference type="SUPFAM" id="SSF51735">
    <property type="entry name" value="NAD(P)-binding Rossmann-fold domains"/>
    <property type="match status" value="1"/>
</dbReference>
<dbReference type="CDD" id="cd08236">
    <property type="entry name" value="sugar_DH"/>
    <property type="match status" value="1"/>
</dbReference>
<dbReference type="Gene3D" id="3.40.50.720">
    <property type="entry name" value="NAD(P)-binding Rossmann-like Domain"/>
    <property type="match status" value="1"/>
</dbReference>
<dbReference type="PANTHER" id="PTHR43401:SF2">
    <property type="entry name" value="L-THREONINE 3-DEHYDROGENASE"/>
    <property type="match status" value="1"/>
</dbReference>